<protein>
    <recommendedName>
        <fullName evidence="3">Aspartic peptidase DDI1-type domain-containing protein</fullName>
    </recommendedName>
</protein>
<organism evidence="1 2">
    <name type="scientific">Mucuna pruriens</name>
    <name type="common">Velvet bean</name>
    <name type="synonym">Dolichos pruriens</name>
    <dbReference type="NCBI Taxonomy" id="157652"/>
    <lineage>
        <taxon>Eukaryota</taxon>
        <taxon>Viridiplantae</taxon>
        <taxon>Streptophyta</taxon>
        <taxon>Embryophyta</taxon>
        <taxon>Tracheophyta</taxon>
        <taxon>Spermatophyta</taxon>
        <taxon>Magnoliopsida</taxon>
        <taxon>eudicotyledons</taxon>
        <taxon>Gunneridae</taxon>
        <taxon>Pentapetalae</taxon>
        <taxon>rosids</taxon>
        <taxon>fabids</taxon>
        <taxon>Fabales</taxon>
        <taxon>Fabaceae</taxon>
        <taxon>Papilionoideae</taxon>
        <taxon>50 kb inversion clade</taxon>
        <taxon>NPAAA clade</taxon>
        <taxon>indigoferoid/millettioid clade</taxon>
        <taxon>Phaseoleae</taxon>
        <taxon>Mucuna</taxon>
    </lineage>
</organism>
<dbReference type="SUPFAM" id="SSF50630">
    <property type="entry name" value="Acid proteases"/>
    <property type="match status" value="1"/>
</dbReference>
<evidence type="ECO:0000313" key="1">
    <source>
        <dbReference type="EMBL" id="RDX66514.1"/>
    </source>
</evidence>
<sequence>MEHSIDMCPTLQETKPKSIECLGVIGVSTKRFDTDKDLPNLFKKVEINISLLDSIKQIPKYAKFLKELCMHKKKLKGSIKMGGIVSALIRNEDVTASSQQVLPKKCRDPGIFSAPCTIGGYTFVDAMLDLGASVNIMPASIYKSLNFGDLEPTRMIIQLANKSVVLTLGILKDVLVQVNNLIFPADFYVLDMEDEASEKGSILILGRPFFMIAWTKIDVHASTLSMEFGDDMV</sequence>
<gene>
    <name evidence="1" type="ORF">CR513_54707</name>
</gene>
<keyword evidence="2" id="KW-1185">Reference proteome</keyword>
<dbReference type="InterPro" id="IPR021109">
    <property type="entry name" value="Peptidase_aspartic_dom_sf"/>
</dbReference>
<dbReference type="PANTHER" id="PTHR33067:SF15">
    <property type="entry name" value="RNA-DIRECTED DNA POLYMERASE"/>
    <property type="match status" value="1"/>
</dbReference>
<reference evidence="1" key="1">
    <citation type="submission" date="2018-05" db="EMBL/GenBank/DDBJ databases">
        <title>Draft genome of Mucuna pruriens seed.</title>
        <authorList>
            <person name="Nnadi N.E."/>
            <person name="Vos R."/>
            <person name="Hasami M.H."/>
            <person name="Devisetty U.K."/>
            <person name="Aguiy J.C."/>
        </authorList>
    </citation>
    <scope>NUCLEOTIDE SEQUENCE [LARGE SCALE GENOMIC DNA]</scope>
    <source>
        <strain evidence="1">JCA_2017</strain>
    </source>
</reference>
<proteinExistence type="predicted"/>
<dbReference type="OrthoDB" id="778454at2759"/>
<comment type="caution">
    <text evidence="1">The sequence shown here is derived from an EMBL/GenBank/DDBJ whole genome shotgun (WGS) entry which is preliminary data.</text>
</comment>
<dbReference type="PANTHER" id="PTHR33067">
    <property type="entry name" value="RNA-DIRECTED DNA POLYMERASE-RELATED"/>
    <property type="match status" value="1"/>
</dbReference>
<feature type="non-terminal residue" evidence="1">
    <location>
        <position position="1"/>
    </location>
</feature>
<dbReference type="Proteomes" id="UP000257109">
    <property type="component" value="Unassembled WGS sequence"/>
</dbReference>
<evidence type="ECO:0000313" key="2">
    <source>
        <dbReference type="Proteomes" id="UP000257109"/>
    </source>
</evidence>
<evidence type="ECO:0008006" key="3">
    <source>
        <dbReference type="Google" id="ProtNLM"/>
    </source>
</evidence>
<dbReference type="CDD" id="cd00303">
    <property type="entry name" value="retropepsin_like"/>
    <property type="match status" value="1"/>
</dbReference>
<accession>A0A371EKL7</accession>
<dbReference type="Gene3D" id="2.40.70.10">
    <property type="entry name" value="Acid Proteases"/>
    <property type="match status" value="1"/>
</dbReference>
<dbReference type="AlphaFoldDB" id="A0A371EKL7"/>
<dbReference type="Pfam" id="PF13650">
    <property type="entry name" value="Asp_protease_2"/>
    <property type="match status" value="1"/>
</dbReference>
<name>A0A371EKL7_MUCPR</name>
<dbReference type="EMBL" id="QJKJ01013411">
    <property type="protein sequence ID" value="RDX66514.1"/>
    <property type="molecule type" value="Genomic_DNA"/>
</dbReference>